<evidence type="ECO:0000256" key="11">
    <source>
        <dbReference type="ARBA" id="ARBA00039108"/>
    </source>
</evidence>
<evidence type="ECO:0000256" key="5">
    <source>
        <dbReference type="ARBA" id="ARBA00022679"/>
    </source>
</evidence>
<accession>A0A1G2PRZ3</accession>
<evidence type="ECO:0000259" key="16">
    <source>
        <dbReference type="Pfam" id="PF00275"/>
    </source>
</evidence>
<dbReference type="GO" id="GO:0051301">
    <property type="term" value="P:cell division"/>
    <property type="evidence" value="ECO:0007669"/>
    <property type="project" value="UniProtKB-KW"/>
</dbReference>
<feature type="domain" description="Enolpyruvate transferase" evidence="16">
    <location>
        <begin position="7"/>
        <end position="420"/>
    </location>
</feature>
<evidence type="ECO:0000256" key="8">
    <source>
        <dbReference type="ARBA" id="ARBA00023306"/>
    </source>
</evidence>
<dbReference type="GO" id="GO:0005737">
    <property type="term" value="C:cytoplasm"/>
    <property type="evidence" value="ECO:0007669"/>
    <property type="project" value="UniProtKB-SubCell"/>
</dbReference>
<dbReference type="SUPFAM" id="SSF55205">
    <property type="entry name" value="EPT/RTPC-like"/>
    <property type="match status" value="1"/>
</dbReference>
<dbReference type="EC" id="2.5.1.7" evidence="11"/>
<dbReference type="Gene3D" id="3.65.10.10">
    <property type="entry name" value="Enolpyruvate transferase domain"/>
    <property type="match status" value="2"/>
</dbReference>
<comment type="pathway">
    <text evidence="2">Cell wall biogenesis; peptidoglycan biosynthesis.</text>
</comment>
<dbReference type="PANTHER" id="PTHR43783:SF1">
    <property type="entry name" value="UDP-N-ACETYLGLUCOSAMINE 1-CARBOXYVINYLTRANSFERASE"/>
    <property type="match status" value="1"/>
</dbReference>
<evidence type="ECO:0000256" key="10">
    <source>
        <dbReference type="ARBA" id="ARBA00038367"/>
    </source>
</evidence>
<dbReference type="InterPro" id="IPR050068">
    <property type="entry name" value="MurA_subfamily"/>
</dbReference>
<dbReference type="GO" id="GO:0071555">
    <property type="term" value="P:cell wall organization"/>
    <property type="evidence" value="ECO:0007669"/>
    <property type="project" value="UniProtKB-KW"/>
</dbReference>
<dbReference type="GO" id="GO:0009252">
    <property type="term" value="P:peptidoglycan biosynthetic process"/>
    <property type="evidence" value="ECO:0007669"/>
    <property type="project" value="UniProtKB-KW"/>
</dbReference>
<evidence type="ECO:0000256" key="1">
    <source>
        <dbReference type="ARBA" id="ARBA00004496"/>
    </source>
</evidence>
<dbReference type="PANTHER" id="PTHR43783">
    <property type="entry name" value="UDP-N-ACETYLGLUCOSAMINE 1-CARBOXYVINYLTRANSFERASE"/>
    <property type="match status" value="1"/>
</dbReference>
<comment type="catalytic activity">
    <reaction evidence="15">
        <text>phosphoenolpyruvate + UDP-N-acetyl-alpha-D-glucosamine = UDP-N-acetyl-3-O-(1-carboxyvinyl)-alpha-D-glucosamine + phosphate</text>
        <dbReference type="Rhea" id="RHEA:18681"/>
        <dbReference type="ChEBI" id="CHEBI:43474"/>
        <dbReference type="ChEBI" id="CHEBI:57705"/>
        <dbReference type="ChEBI" id="CHEBI:58702"/>
        <dbReference type="ChEBI" id="CHEBI:68483"/>
        <dbReference type="EC" id="2.5.1.7"/>
    </reaction>
</comment>
<name>A0A1G2PRZ3_9BACT</name>
<keyword evidence="8" id="KW-0131">Cell cycle</keyword>
<evidence type="ECO:0000256" key="15">
    <source>
        <dbReference type="ARBA" id="ARBA00047527"/>
    </source>
</evidence>
<keyword evidence="3" id="KW-0963">Cytoplasm</keyword>
<evidence type="ECO:0000256" key="9">
    <source>
        <dbReference type="ARBA" id="ARBA00023316"/>
    </source>
</evidence>
<keyword evidence="6" id="KW-0133">Cell shape</keyword>
<reference evidence="17 18" key="1">
    <citation type="journal article" date="2016" name="Nat. Commun.">
        <title>Thousands of microbial genomes shed light on interconnected biogeochemical processes in an aquifer system.</title>
        <authorList>
            <person name="Anantharaman K."/>
            <person name="Brown C.T."/>
            <person name="Hug L.A."/>
            <person name="Sharon I."/>
            <person name="Castelle C.J."/>
            <person name="Probst A.J."/>
            <person name="Thomas B.C."/>
            <person name="Singh A."/>
            <person name="Wilkins M.J."/>
            <person name="Karaoz U."/>
            <person name="Brodie E.L."/>
            <person name="Williams K.H."/>
            <person name="Hubbard S.S."/>
            <person name="Banfield J.F."/>
        </authorList>
    </citation>
    <scope>NUCLEOTIDE SEQUENCE [LARGE SCALE GENOMIC DNA]</scope>
</reference>
<evidence type="ECO:0000256" key="3">
    <source>
        <dbReference type="ARBA" id="ARBA00022490"/>
    </source>
</evidence>
<keyword evidence="9" id="KW-0961">Cell wall biogenesis/degradation</keyword>
<dbReference type="InterPro" id="IPR013792">
    <property type="entry name" value="RNA3'P_cycl/enolpyr_Trfase_a/b"/>
</dbReference>
<dbReference type="GO" id="GO:0008760">
    <property type="term" value="F:UDP-N-acetylglucosamine 1-carboxyvinyltransferase activity"/>
    <property type="evidence" value="ECO:0007669"/>
    <property type="project" value="UniProtKB-EC"/>
</dbReference>
<comment type="similarity">
    <text evidence="10">Belongs to the EPSP synthase family. MurA subfamily.</text>
</comment>
<evidence type="ECO:0000256" key="14">
    <source>
        <dbReference type="ARBA" id="ARBA00042842"/>
    </source>
</evidence>
<dbReference type="NCBIfam" id="NF006873">
    <property type="entry name" value="PRK09369.1"/>
    <property type="match status" value="1"/>
</dbReference>
<dbReference type="Pfam" id="PF00275">
    <property type="entry name" value="EPSP_synthase"/>
    <property type="match status" value="1"/>
</dbReference>
<gene>
    <name evidence="17" type="ORF">A2W59_00925</name>
</gene>
<evidence type="ECO:0000313" key="18">
    <source>
        <dbReference type="Proteomes" id="UP000178646"/>
    </source>
</evidence>
<comment type="subcellular location">
    <subcellularLocation>
        <location evidence="1">Cytoplasm</location>
    </subcellularLocation>
</comment>
<sequence length="435" mass="48507">MTNYIINGGKKLKGEVTVNSSKNSAVAILLASLLNDGKTVITNLPKTEEVFRIIEILESVGVKTAWQGKALKVSPPEKLKLEKLDIEAALKTRIMILLISILAHKFKKFSLPFSGGCKLGKRTVTPHLYALEKFGIKIKVKENEYEISRNKLIPCENIIMYESGDTATENTILAAALIGGKTVIKFASANYQVQDLCHFLDGLGVKIEGIGTTTLTIFGKENINQEYSFQLSEDPIEAMFFLAVAIVTKSSIVIRRCPLDFLELELFKLEKMGFKYKIVREYKSENGFARLADIKTYPSEMIAPEEKIYGRPYPGLNIDNLPFFVPIAAQAKGETLIHDWVYENRAIYYTELNRLGAKIDLADTHRVFIKGPTEFKPAEITCLPALRPSAIILIAMLAAKGQSALKNTYTIERGYEDICGRLANIGADIERVEVK</sequence>
<keyword evidence="7" id="KW-0573">Peptidoglycan synthesis</keyword>
<evidence type="ECO:0000256" key="4">
    <source>
        <dbReference type="ARBA" id="ARBA00022618"/>
    </source>
</evidence>
<protein>
    <recommendedName>
        <fullName evidence="12">UDP-N-acetylglucosamine 1-carboxyvinyltransferase</fullName>
        <ecNumber evidence="11">2.5.1.7</ecNumber>
    </recommendedName>
    <alternativeName>
        <fullName evidence="13">Enoylpyruvate transferase</fullName>
    </alternativeName>
    <alternativeName>
        <fullName evidence="14">UDP-N-acetylglucosamine enolpyruvyl transferase</fullName>
    </alternativeName>
</protein>
<comment type="caution">
    <text evidence="17">The sequence shown here is derived from an EMBL/GenBank/DDBJ whole genome shotgun (WGS) entry which is preliminary data.</text>
</comment>
<evidence type="ECO:0000256" key="6">
    <source>
        <dbReference type="ARBA" id="ARBA00022960"/>
    </source>
</evidence>
<dbReference type="EMBL" id="MHSU01000008">
    <property type="protein sequence ID" value="OHA51063.1"/>
    <property type="molecule type" value="Genomic_DNA"/>
</dbReference>
<dbReference type="Proteomes" id="UP000178646">
    <property type="component" value="Unassembled WGS sequence"/>
</dbReference>
<dbReference type="InterPro" id="IPR001986">
    <property type="entry name" value="Enolpyruvate_Tfrase_dom"/>
</dbReference>
<dbReference type="InterPro" id="IPR036968">
    <property type="entry name" value="Enolpyruvate_Tfrase_sf"/>
</dbReference>
<evidence type="ECO:0000256" key="12">
    <source>
        <dbReference type="ARBA" id="ARBA00039754"/>
    </source>
</evidence>
<dbReference type="AlphaFoldDB" id="A0A1G2PRZ3"/>
<keyword evidence="4" id="KW-0132">Cell division</keyword>
<evidence type="ECO:0000256" key="2">
    <source>
        <dbReference type="ARBA" id="ARBA00004752"/>
    </source>
</evidence>
<organism evidence="17 18">
    <name type="scientific">Candidatus Terrybacteria bacterium RIFCSPHIGHO2_02_41_19</name>
    <dbReference type="NCBI Taxonomy" id="1802364"/>
    <lineage>
        <taxon>Bacteria</taxon>
        <taxon>Candidatus Terryibacteriota</taxon>
    </lineage>
</organism>
<dbReference type="GO" id="GO:0008360">
    <property type="term" value="P:regulation of cell shape"/>
    <property type="evidence" value="ECO:0007669"/>
    <property type="project" value="UniProtKB-KW"/>
</dbReference>
<proteinExistence type="inferred from homology"/>
<evidence type="ECO:0000313" key="17">
    <source>
        <dbReference type="EMBL" id="OHA51063.1"/>
    </source>
</evidence>
<evidence type="ECO:0000256" key="13">
    <source>
        <dbReference type="ARBA" id="ARBA00042443"/>
    </source>
</evidence>
<keyword evidence="5 17" id="KW-0808">Transferase</keyword>
<evidence type="ECO:0000256" key="7">
    <source>
        <dbReference type="ARBA" id="ARBA00022984"/>
    </source>
</evidence>